<evidence type="ECO:0000313" key="5">
    <source>
        <dbReference type="Proteomes" id="UP000014148"/>
    </source>
</evidence>
<dbReference type="EMBL" id="ASWA01000004">
    <property type="protein sequence ID" value="EOT64301.1"/>
    <property type="molecule type" value="Genomic_DNA"/>
</dbReference>
<evidence type="ECO:0000256" key="1">
    <source>
        <dbReference type="SAM" id="MobiDB-lite"/>
    </source>
</evidence>
<evidence type="ECO:0000313" key="2">
    <source>
        <dbReference type="EMBL" id="EOH77835.1"/>
    </source>
</evidence>
<gene>
    <name evidence="3" type="ORF">I585_03498</name>
    <name evidence="2" type="ORF">UAI_01922</name>
</gene>
<dbReference type="Proteomes" id="UP000013783">
    <property type="component" value="Unassembled WGS sequence"/>
</dbReference>
<feature type="compositionally biased region" description="Polar residues" evidence="1">
    <location>
        <begin position="298"/>
        <end position="322"/>
    </location>
</feature>
<dbReference type="OrthoDB" id="2195128at2"/>
<evidence type="ECO:0000313" key="3">
    <source>
        <dbReference type="EMBL" id="EOT64301.1"/>
    </source>
</evidence>
<keyword evidence="5" id="KW-1185">Reference proteome</keyword>
<reference evidence="2 4" key="1">
    <citation type="submission" date="2013-02" db="EMBL/GenBank/DDBJ databases">
        <title>The Genome Sequence of Enterococcus malodoratus ATCC_43197.</title>
        <authorList>
            <consortium name="The Broad Institute Genome Sequencing Platform"/>
            <consortium name="The Broad Institute Genome Sequencing Center for Infectious Disease"/>
            <person name="Earl A.M."/>
            <person name="Gilmore M.S."/>
            <person name="Lebreton F."/>
            <person name="Walker B."/>
            <person name="Young S.K."/>
            <person name="Zeng Q."/>
            <person name="Gargeya S."/>
            <person name="Fitzgerald M."/>
            <person name="Haas B."/>
            <person name="Abouelleil A."/>
            <person name="Alvarado L."/>
            <person name="Arachchi H.M."/>
            <person name="Berlin A.M."/>
            <person name="Chapman S.B."/>
            <person name="Dewar J."/>
            <person name="Goldberg J."/>
            <person name="Griggs A."/>
            <person name="Gujja S."/>
            <person name="Hansen M."/>
            <person name="Howarth C."/>
            <person name="Imamovic A."/>
            <person name="Larimer J."/>
            <person name="McCowan C."/>
            <person name="Murphy C."/>
            <person name="Neiman D."/>
            <person name="Pearson M."/>
            <person name="Priest M."/>
            <person name="Roberts A."/>
            <person name="Saif S."/>
            <person name="Shea T."/>
            <person name="Sisk P."/>
            <person name="Sykes S."/>
            <person name="Wortman J."/>
            <person name="Nusbaum C."/>
            <person name="Birren B."/>
        </authorList>
    </citation>
    <scope>NUCLEOTIDE SEQUENCE [LARGE SCALE GENOMIC DNA]</scope>
    <source>
        <strain evidence="2 4">ATCC 43197</strain>
    </source>
</reference>
<dbReference type="EMBL" id="AJAK01000014">
    <property type="protein sequence ID" value="EOH77835.1"/>
    <property type="molecule type" value="Genomic_DNA"/>
</dbReference>
<dbReference type="InterPro" id="IPR021321">
    <property type="entry name" value="DUF2922"/>
</dbReference>
<dbReference type="RefSeq" id="WP_010740758.1">
    <property type="nucleotide sequence ID" value="NZ_KB946250.1"/>
</dbReference>
<organism evidence="2 4">
    <name type="scientific">Enterococcus malodoratus ATCC 43197</name>
    <dbReference type="NCBI Taxonomy" id="1158601"/>
    <lineage>
        <taxon>Bacteria</taxon>
        <taxon>Bacillati</taxon>
        <taxon>Bacillota</taxon>
        <taxon>Bacilli</taxon>
        <taxon>Lactobacillales</taxon>
        <taxon>Enterococcaceae</taxon>
        <taxon>Enterococcus</taxon>
    </lineage>
</organism>
<dbReference type="Pfam" id="PF11148">
    <property type="entry name" value="DUF2922"/>
    <property type="match status" value="1"/>
</dbReference>
<comment type="caution">
    <text evidence="2">The sequence shown here is derived from an EMBL/GenBank/DDBJ whole genome shotgun (WGS) entry which is preliminary data.</text>
</comment>
<evidence type="ECO:0000313" key="4">
    <source>
        <dbReference type="Proteomes" id="UP000013783"/>
    </source>
</evidence>
<protein>
    <submittedName>
        <fullName evidence="2">Uncharacterized protein</fullName>
    </submittedName>
</protein>
<dbReference type="Proteomes" id="UP000014148">
    <property type="component" value="Unassembled WGS sequence"/>
</dbReference>
<accession>R2R2F9</accession>
<sequence length="354" mass="40383">MKVKAQTEPLTQRQLFSMKSTTLEQKIISYFQHTKDTASVIEYLVVVMLRNALICGDYSFLCRELVCDLFMTAAPSDVLRKYCSYFKDYFEKGGQWEKVIGRLFSNKKEYYRFSEETRLYKKLLDTPGTRACKHSELDLRLVSVFEDATGKKHTLTIRDADETRTKAEVAEILEILTTLSIFKKADGVRRFVKFVKVARPGTKDTFEEEVLQEVVQQEETGVESTQITEAEETTVETLKIIAPAGVDPSKLSEAEVLALVQVVRPEVRSLADIRVVFVKEEEEPPIEQSEIQRRLAGTASSSVVPHPQTRNQGQLPKESNTIGLADPPKSTKQRHRPLTNKQAYVQDLINKWKQ</sequence>
<dbReference type="AlphaFoldDB" id="R2R2F9"/>
<feature type="region of interest" description="Disordered" evidence="1">
    <location>
        <begin position="286"/>
        <end position="343"/>
    </location>
</feature>
<dbReference type="PATRIC" id="fig|1158601.3.peg.1891"/>
<proteinExistence type="predicted"/>
<reference evidence="3 5" key="2">
    <citation type="submission" date="2013-03" db="EMBL/GenBank/DDBJ databases">
        <title>The Genome Sequence of Enterococcus malodoratus ATCC_43197 (PacBio/Illumina hybrid assembly).</title>
        <authorList>
            <consortium name="The Broad Institute Genomics Platform"/>
            <consortium name="The Broad Institute Genome Sequencing Center for Infectious Disease"/>
            <person name="Earl A."/>
            <person name="Russ C."/>
            <person name="Gilmore M."/>
            <person name="Surin D."/>
            <person name="Walker B."/>
            <person name="Young S."/>
            <person name="Zeng Q."/>
            <person name="Gargeya S."/>
            <person name="Fitzgerald M."/>
            <person name="Haas B."/>
            <person name="Abouelleil A."/>
            <person name="Allen A.W."/>
            <person name="Alvarado L."/>
            <person name="Arachchi H.M."/>
            <person name="Berlin A.M."/>
            <person name="Chapman S.B."/>
            <person name="Gainer-Dewar J."/>
            <person name="Goldberg J."/>
            <person name="Griggs A."/>
            <person name="Gujja S."/>
            <person name="Hansen M."/>
            <person name="Howarth C."/>
            <person name="Imamovic A."/>
            <person name="Ireland A."/>
            <person name="Larimer J."/>
            <person name="McCowan C."/>
            <person name="Murphy C."/>
            <person name="Pearson M."/>
            <person name="Poon T.W."/>
            <person name="Priest M."/>
            <person name="Roberts A."/>
            <person name="Saif S."/>
            <person name="Shea T."/>
            <person name="Sisk P."/>
            <person name="Sykes S."/>
            <person name="Wortman J."/>
            <person name="Nusbaum C."/>
            <person name="Birren B."/>
        </authorList>
    </citation>
    <scope>NUCLEOTIDE SEQUENCE [LARGE SCALE GENOMIC DNA]</scope>
    <source>
        <strain evidence="3 5">ATCC 43197</strain>
    </source>
</reference>
<name>R2R2F9_9ENTE</name>
<dbReference type="eggNOG" id="ENOG5030NYS">
    <property type="taxonomic scope" value="Bacteria"/>
</dbReference>